<dbReference type="STRING" id="49451.A0A1J6K916"/>
<dbReference type="PANTHER" id="PTHR47165:SF4">
    <property type="entry name" value="OS03G0429900 PROTEIN"/>
    <property type="match status" value="1"/>
</dbReference>
<sequence>ILTDVVCILTNVKAQVVTEKNKRKEIIVTDERIDRKTVTLRGDLAEKYGEILRELINEHPVVAFCDVKKSTFQGEFVISTTPTSSVLINPTFEKATELQNWQVSMKAENKDITLMPSKLIREGREVKIDDVINYSTTMKDLYCRFNAQMTSVINKDDPWYYSCKKCYKKVNVENEIANCSICMINDIDYEARYCLKLDVSDGKRYMNATLFD</sequence>
<protein>
    <submittedName>
        <fullName evidence="1">Replication protein a 70 kDa dna-binding subunit b</fullName>
    </submittedName>
</protein>
<keyword evidence="2" id="KW-1185">Reference proteome</keyword>
<feature type="non-terminal residue" evidence="1">
    <location>
        <position position="1"/>
    </location>
</feature>
<proteinExistence type="predicted"/>
<feature type="non-terminal residue" evidence="1">
    <location>
        <position position="212"/>
    </location>
</feature>
<evidence type="ECO:0000313" key="1">
    <source>
        <dbReference type="EMBL" id="OIT19347.1"/>
    </source>
</evidence>
<dbReference type="EMBL" id="MJEQ01007873">
    <property type="protein sequence ID" value="OIT19347.1"/>
    <property type="molecule type" value="Genomic_DNA"/>
</dbReference>
<name>A0A1J6K916_NICAT</name>
<comment type="caution">
    <text evidence="1">The sequence shown here is derived from an EMBL/GenBank/DDBJ whole genome shotgun (WGS) entry which is preliminary data.</text>
</comment>
<gene>
    <name evidence="1" type="primary">RPA1B_6</name>
    <name evidence="1" type="ORF">A4A49_57353</name>
</gene>
<dbReference type="Proteomes" id="UP000187609">
    <property type="component" value="Unassembled WGS sequence"/>
</dbReference>
<accession>A0A1J6K916</accession>
<keyword evidence="1" id="KW-0238">DNA-binding</keyword>
<dbReference type="AlphaFoldDB" id="A0A1J6K916"/>
<dbReference type="Gene3D" id="2.40.50.140">
    <property type="entry name" value="Nucleic acid-binding proteins"/>
    <property type="match status" value="2"/>
</dbReference>
<dbReference type="PANTHER" id="PTHR47165">
    <property type="entry name" value="OS03G0429900 PROTEIN"/>
    <property type="match status" value="1"/>
</dbReference>
<dbReference type="SMR" id="A0A1J6K916"/>
<dbReference type="SUPFAM" id="SSF50249">
    <property type="entry name" value="Nucleic acid-binding proteins"/>
    <property type="match status" value="2"/>
</dbReference>
<dbReference type="InterPro" id="IPR012340">
    <property type="entry name" value="NA-bd_OB-fold"/>
</dbReference>
<dbReference type="Gramene" id="OIT19347">
    <property type="protein sequence ID" value="OIT19347"/>
    <property type="gene ID" value="A4A49_57353"/>
</dbReference>
<reference evidence="1" key="1">
    <citation type="submission" date="2016-11" db="EMBL/GenBank/DDBJ databases">
        <title>The genome of Nicotiana attenuata.</title>
        <authorList>
            <person name="Xu S."/>
            <person name="Brockmoeller T."/>
            <person name="Gaquerel E."/>
            <person name="Navarro A."/>
            <person name="Kuhl H."/>
            <person name="Gase K."/>
            <person name="Ling Z."/>
            <person name="Zhou W."/>
            <person name="Kreitzer C."/>
            <person name="Stanke M."/>
            <person name="Tang H."/>
            <person name="Lyons E."/>
            <person name="Pandey P."/>
            <person name="Pandey S.P."/>
            <person name="Timmermann B."/>
            <person name="Baldwin I.T."/>
        </authorList>
    </citation>
    <scope>NUCLEOTIDE SEQUENCE [LARGE SCALE GENOMIC DNA]</scope>
    <source>
        <strain evidence="1">UT</strain>
    </source>
</reference>
<dbReference type="OMA" id="ICMINDI"/>
<evidence type="ECO:0000313" key="2">
    <source>
        <dbReference type="Proteomes" id="UP000187609"/>
    </source>
</evidence>
<organism evidence="1 2">
    <name type="scientific">Nicotiana attenuata</name>
    <name type="common">Coyote tobacco</name>
    <dbReference type="NCBI Taxonomy" id="49451"/>
    <lineage>
        <taxon>Eukaryota</taxon>
        <taxon>Viridiplantae</taxon>
        <taxon>Streptophyta</taxon>
        <taxon>Embryophyta</taxon>
        <taxon>Tracheophyta</taxon>
        <taxon>Spermatophyta</taxon>
        <taxon>Magnoliopsida</taxon>
        <taxon>eudicotyledons</taxon>
        <taxon>Gunneridae</taxon>
        <taxon>Pentapetalae</taxon>
        <taxon>asterids</taxon>
        <taxon>lamiids</taxon>
        <taxon>Solanales</taxon>
        <taxon>Solanaceae</taxon>
        <taxon>Nicotianoideae</taxon>
        <taxon>Nicotianeae</taxon>
        <taxon>Nicotiana</taxon>
    </lineage>
</organism>
<dbReference type="GO" id="GO:0003677">
    <property type="term" value="F:DNA binding"/>
    <property type="evidence" value="ECO:0007669"/>
    <property type="project" value="UniProtKB-KW"/>
</dbReference>